<organism evidence="1 2">
    <name type="scientific">Staurois parvus</name>
    <dbReference type="NCBI Taxonomy" id="386267"/>
    <lineage>
        <taxon>Eukaryota</taxon>
        <taxon>Metazoa</taxon>
        <taxon>Chordata</taxon>
        <taxon>Craniata</taxon>
        <taxon>Vertebrata</taxon>
        <taxon>Euteleostomi</taxon>
        <taxon>Amphibia</taxon>
        <taxon>Batrachia</taxon>
        <taxon>Anura</taxon>
        <taxon>Neobatrachia</taxon>
        <taxon>Ranoidea</taxon>
        <taxon>Ranidae</taxon>
        <taxon>Staurois</taxon>
    </lineage>
</organism>
<evidence type="ECO:0000313" key="1">
    <source>
        <dbReference type="EMBL" id="CAI9576144.1"/>
    </source>
</evidence>
<dbReference type="EMBL" id="CATNWA010014807">
    <property type="protein sequence ID" value="CAI9576144.1"/>
    <property type="molecule type" value="Genomic_DNA"/>
</dbReference>
<reference evidence="1" key="1">
    <citation type="submission" date="2023-05" db="EMBL/GenBank/DDBJ databases">
        <authorList>
            <person name="Stuckert A."/>
        </authorList>
    </citation>
    <scope>NUCLEOTIDE SEQUENCE</scope>
</reference>
<protein>
    <submittedName>
        <fullName evidence="1">Uncharacterized protein</fullName>
    </submittedName>
</protein>
<sequence length="41" mass="4683">MYRSSGREQSAVSFGTFRFVLVARGRLTIWKLGHCPRARGQ</sequence>
<gene>
    <name evidence="1" type="ORF">SPARVUS_LOCUS8347679</name>
</gene>
<dbReference type="Proteomes" id="UP001162483">
    <property type="component" value="Unassembled WGS sequence"/>
</dbReference>
<evidence type="ECO:0000313" key="2">
    <source>
        <dbReference type="Proteomes" id="UP001162483"/>
    </source>
</evidence>
<keyword evidence="2" id="KW-1185">Reference proteome</keyword>
<proteinExistence type="predicted"/>
<accession>A0ABN9DUE6</accession>
<comment type="caution">
    <text evidence="1">The sequence shown here is derived from an EMBL/GenBank/DDBJ whole genome shotgun (WGS) entry which is preliminary data.</text>
</comment>
<name>A0ABN9DUE6_9NEOB</name>